<accession>A0A9P7Z2L4</accession>
<dbReference type="SUPFAM" id="SSF51735">
    <property type="entry name" value="NAD(P)-binding Rossmann-fold domains"/>
    <property type="match status" value="1"/>
</dbReference>
<keyword evidence="4" id="KW-1185">Reference proteome</keyword>
<evidence type="ECO:0008006" key="5">
    <source>
        <dbReference type="Google" id="ProtNLM"/>
    </source>
</evidence>
<evidence type="ECO:0000313" key="4">
    <source>
        <dbReference type="Proteomes" id="UP000887226"/>
    </source>
</evidence>
<evidence type="ECO:0000313" key="3">
    <source>
        <dbReference type="EMBL" id="KAG9243695.1"/>
    </source>
</evidence>
<name>A0A9P7Z2L4_9HELO</name>
<dbReference type="AlphaFoldDB" id="A0A9P7Z2L4"/>
<dbReference type="PANTHER" id="PTHR13812">
    <property type="entry name" value="KETIMINE REDUCTASE MU-CRYSTALLIN"/>
    <property type="match status" value="1"/>
</dbReference>
<dbReference type="Gene3D" id="3.40.50.720">
    <property type="entry name" value="NAD(P)-binding Rossmann-like Domain"/>
    <property type="match status" value="1"/>
</dbReference>
<feature type="compositionally biased region" description="Polar residues" evidence="2">
    <location>
        <begin position="407"/>
        <end position="420"/>
    </location>
</feature>
<evidence type="ECO:0000256" key="1">
    <source>
        <dbReference type="ARBA" id="ARBA00008903"/>
    </source>
</evidence>
<feature type="region of interest" description="Disordered" evidence="2">
    <location>
        <begin position="357"/>
        <end position="420"/>
    </location>
</feature>
<dbReference type="PANTHER" id="PTHR13812:SF19">
    <property type="entry name" value="KETIMINE REDUCTASE MU-CRYSTALLIN"/>
    <property type="match status" value="1"/>
</dbReference>
<comment type="caution">
    <text evidence="3">The sequence shown here is derived from an EMBL/GenBank/DDBJ whole genome shotgun (WGS) entry which is preliminary data.</text>
</comment>
<organism evidence="3 4">
    <name type="scientific">Calycina marina</name>
    <dbReference type="NCBI Taxonomy" id="1763456"/>
    <lineage>
        <taxon>Eukaryota</taxon>
        <taxon>Fungi</taxon>
        <taxon>Dikarya</taxon>
        <taxon>Ascomycota</taxon>
        <taxon>Pezizomycotina</taxon>
        <taxon>Leotiomycetes</taxon>
        <taxon>Helotiales</taxon>
        <taxon>Pezizellaceae</taxon>
        <taxon>Calycina</taxon>
    </lineage>
</organism>
<gene>
    <name evidence="3" type="ORF">BJ878DRAFT_509453</name>
</gene>
<proteinExistence type="inferred from homology"/>
<comment type="similarity">
    <text evidence="1">Belongs to the ornithine cyclodeaminase/mu-crystallin family.</text>
</comment>
<dbReference type="Proteomes" id="UP000887226">
    <property type="component" value="Unassembled WGS sequence"/>
</dbReference>
<protein>
    <recommendedName>
        <fullName evidence="5">NAD(P)-binding protein</fullName>
    </recommendedName>
</protein>
<feature type="compositionally biased region" description="Basic and acidic residues" evidence="2">
    <location>
        <begin position="364"/>
        <end position="377"/>
    </location>
</feature>
<dbReference type="InterPro" id="IPR036291">
    <property type="entry name" value="NAD(P)-bd_dom_sf"/>
</dbReference>
<reference evidence="3" key="1">
    <citation type="journal article" date="2021" name="IMA Fungus">
        <title>Genomic characterization of three marine fungi, including Emericellopsis atlantica sp. nov. with signatures of a generalist lifestyle and marine biomass degradation.</title>
        <authorList>
            <person name="Hagestad O.C."/>
            <person name="Hou L."/>
            <person name="Andersen J.H."/>
            <person name="Hansen E.H."/>
            <person name="Altermark B."/>
            <person name="Li C."/>
            <person name="Kuhnert E."/>
            <person name="Cox R.J."/>
            <person name="Crous P.W."/>
            <person name="Spatafora J.W."/>
            <person name="Lail K."/>
            <person name="Amirebrahimi M."/>
            <person name="Lipzen A."/>
            <person name="Pangilinan J."/>
            <person name="Andreopoulos W."/>
            <person name="Hayes R.D."/>
            <person name="Ng V."/>
            <person name="Grigoriev I.V."/>
            <person name="Jackson S.A."/>
            <person name="Sutton T.D.S."/>
            <person name="Dobson A.D.W."/>
            <person name="Rama T."/>
        </authorList>
    </citation>
    <scope>NUCLEOTIDE SEQUENCE</scope>
    <source>
        <strain evidence="3">TRa3180A</strain>
    </source>
</reference>
<dbReference type="InterPro" id="IPR003462">
    <property type="entry name" value="ODC_Mu_crystall"/>
</dbReference>
<evidence type="ECO:0000256" key="2">
    <source>
        <dbReference type="SAM" id="MobiDB-lite"/>
    </source>
</evidence>
<sequence length="493" mass="54235">MAAPNSLMILTDTDVQRILGNLGRAEIEGMQASLRSALHEYSTGNQDQPCCHTNQKERMVIENSNGTTSLVIPARSSVGLSLKVVTVAAPQKPSRHSFGADESQISDPSPHGSLTLMDTDAHPFAFINADEVTAFRTALASSLLIVRRSKVKAITIFGSGKQAFWHLRLALLFHGKTIENVYIHSHHLAHSSKQFFKTFVGLDHDVKKEEGWHHTKFSMLSSDYAEHARLVKAQLRSSDIIICATPSEIPLFDETILTNPSGRIKGRLIIAVGSFKPEMIELPPALLKQAVKHHGNGRHIRKRALEGGCVLVDTTKANRQVGELIQADLGMNHIVEIGEIVMLVEQFAHEIDGSDDEEIAVDESEPHQSPDGIRKETGMSGMATAISEITNISRRGSRRGSKASHDGATTPTESEATSNTSWVSYLSLRKRRHGLNDHHEKKQSKDERDMTEWLARGNVIYKSVGLGLMDLVVGNELVKLAKDGEYGTIISDF</sequence>
<dbReference type="GO" id="GO:0005737">
    <property type="term" value="C:cytoplasm"/>
    <property type="evidence" value="ECO:0007669"/>
    <property type="project" value="TreeGrafter"/>
</dbReference>
<dbReference type="OrthoDB" id="41492at2759"/>
<dbReference type="EMBL" id="MU253957">
    <property type="protein sequence ID" value="KAG9243695.1"/>
    <property type="molecule type" value="Genomic_DNA"/>
</dbReference>